<gene>
    <name evidence="11" type="primary">flgM</name>
    <name evidence="11" type="ORF">GEV37_05250</name>
</gene>
<keyword evidence="6" id="KW-0804">Transcription</keyword>
<protein>
    <recommendedName>
        <fullName evidence="2">Negative regulator of flagellin synthesis</fullName>
    </recommendedName>
    <alternativeName>
        <fullName evidence="8">Anti-sigma-28 factor</fullName>
    </alternativeName>
</protein>
<dbReference type="EMBL" id="WHVL01000001">
    <property type="protein sequence ID" value="MCB8888533.1"/>
    <property type="molecule type" value="Genomic_DNA"/>
</dbReference>
<keyword evidence="11" id="KW-0282">Flagellum</keyword>
<evidence type="ECO:0000256" key="3">
    <source>
        <dbReference type="ARBA" id="ARBA00022491"/>
    </source>
</evidence>
<evidence type="ECO:0000259" key="10">
    <source>
        <dbReference type="Pfam" id="PF04316"/>
    </source>
</evidence>
<evidence type="ECO:0000256" key="8">
    <source>
        <dbReference type="ARBA" id="ARBA00030117"/>
    </source>
</evidence>
<dbReference type="InterPro" id="IPR007412">
    <property type="entry name" value="FlgM"/>
</dbReference>
<feature type="region of interest" description="Disordered" evidence="9">
    <location>
        <begin position="1"/>
        <end position="52"/>
    </location>
</feature>
<keyword evidence="12" id="KW-1185">Reference proteome</keyword>
<name>A0ABS8DQJ5_9GAMM</name>
<keyword evidence="11" id="KW-0969">Cilium</keyword>
<dbReference type="RefSeq" id="WP_227389180.1">
    <property type="nucleotide sequence ID" value="NZ_JBHSCJ010000003.1"/>
</dbReference>
<dbReference type="SUPFAM" id="SSF101498">
    <property type="entry name" value="Anti-sigma factor FlgM"/>
    <property type="match status" value="1"/>
</dbReference>
<evidence type="ECO:0000256" key="6">
    <source>
        <dbReference type="ARBA" id="ARBA00023163"/>
    </source>
</evidence>
<comment type="caution">
    <text evidence="11">The sequence shown here is derived from an EMBL/GenBank/DDBJ whole genome shotgun (WGS) entry which is preliminary data.</text>
</comment>
<keyword evidence="3" id="KW-0678">Repressor</keyword>
<feature type="domain" description="Anti-sigma-28 factor FlgM C-terminal" evidence="10">
    <location>
        <begin position="38"/>
        <end position="82"/>
    </location>
</feature>
<keyword evidence="5" id="KW-0805">Transcription regulation</keyword>
<evidence type="ECO:0000256" key="4">
    <source>
        <dbReference type="ARBA" id="ARBA00022795"/>
    </source>
</evidence>
<dbReference type="NCBIfam" id="TIGR03824">
    <property type="entry name" value="FlgM_jcvi"/>
    <property type="match status" value="1"/>
</dbReference>
<sequence>MKIDNHNPLLRTHPTQQREETQKVGGAQSSPEGNTTREATRLSQMHMDDSQDIDMARVEEIRDAIREGRLEIRADRIADSLIAQLKE</sequence>
<dbReference type="Proteomes" id="UP001319882">
    <property type="component" value="Unassembled WGS sequence"/>
</dbReference>
<evidence type="ECO:0000256" key="9">
    <source>
        <dbReference type="SAM" id="MobiDB-lite"/>
    </source>
</evidence>
<evidence type="ECO:0000313" key="12">
    <source>
        <dbReference type="Proteomes" id="UP001319882"/>
    </source>
</evidence>
<feature type="compositionally biased region" description="Polar residues" evidence="9">
    <location>
        <begin position="27"/>
        <end position="43"/>
    </location>
</feature>
<keyword evidence="11" id="KW-0966">Cell projection</keyword>
<evidence type="ECO:0000256" key="5">
    <source>
        <dbReference type="ARBA" id="ARBA00023015"/>
    </source>
</evidence>
<evidence type="ECO:0000256" key="7">
    <source>
        <dbReference type="ARBA" id="ARBA00024739"/>
    </source>
</evidence>
<reference evidence="11 12" key="1">
    <citation type="journal article" date="2021" name="Sci. Rep.">
        <title>Genome analysis of a halophilic bacterium Halomonas malpeensis YU-PRIM-29(T) reveals its exopolysaccharide and pigment producing capabilities.</title>
        <authorList>
            <person name="Athmika"/>
            <person name="Ghate S.D."/>
            <person name="Arun A.B."/>
            <person name="Rao S.S."/>
            <person name="Kumar S.T.A."/>
            <person name="Kandiyil M.K."/>
            <person name="Saptami K."/>
            <person name="Rekha P.D."/>
        </authorList>
    </citation>
    <scope>NUCLEOTIDE SEQUENCE [LARGE SCALE GENOMIC DNA]</scope>
    <source>
        <strain evidence="12">prim 29</strain>
    </source>
</reference>
<comment type="similarity">
    <text evidence="1">Belongs to the FlgM family.</text>
</comment>
<keyword evidence="4" id="KW-1005">Bacterial flagellum biogenesis</keyword>
<comment type="function">
    <text evidence="7">Responsible for the coupling of flagellin expression to flagellar assembly by preventing expression of the flagellin genes when a component of the middle class of proteins is defective. It negatively regulates flagellar genes by inhibiting the activity of FliA by directly binding to FliA.</text>
</comment>
<evidence type="ECO:0000313" key="11">
    <source>
        <dbReference type="EMBL" id="MCB8888533.1"/>
    </source>
</evidence>
<dbReference type="InterPro" id="IPR031316">
    <property type="entry name" value="FlgM_C"/>
</dbReference>
<proteinExistence type="inferred from homology"/>
<evidence type="ECO:0000256" key="2">
    <source>
        <dbReference type="ARBA" id="ARBA00017823"/>
    </source>
</evidence>
<accession>A0ABS8DQJ5</accession>
<dbReference type="Pfam" id="PF04316">
    <property type="entry name" value="FlgM"/>
    <property type="match status" value="1"/>
</dbReference>
<dbReference type="InterPro" id="IPR035890">
    <property type="entry name" value="Anti-sigma-28_factor_FlgM_sf"/>
</dbReference>
<evidence type="ECO:0000256" key="1">
    <source>
        <dbReference type="ARBA" id="ARBA00005322"/>
    </source>
</evidence>
<organism evidence="11 12">
    <name type="scientific">Vreelandella malpeensis</name>
    <dbReference type="NCBI Taxonomy" id="1172368"/>
    <lineage>
        <taxon>Bacteria</taxon>
        <taxon>Pseudomonadati</taxon>
        <taxon>Pseudomonadota</taxon>
        <taxon>Gammaproteobacteria</taxon>
        <taxon>Oceanospirillales</taxon>
        <taxon>Halomonadaceae</taxon>
        <taxon>Vreelandella</taxon>
    </lineage>
</organism>